<name>A0A4V5US38_ENTFL</name>
<gene>
    <name evidence="1" type="ORF">EY666_19215</name>
</gene>
<reference evidence="1 2" key="1">
    <citation type="submission" date="2019-02" db="EMBL/GenBank/DDBJ databases">
        <title>Bacteria dissemination in different level of health care in South Africa: the effectiveness of infections prevention and control.</title>
        <authorList>
            <person name="Shobo C."/>
            <person name="Amoako D.G."/>
            <person name="Allam M."/>
            <person name="Ismail A."/>
            <person name="Bester L.A."/>
            <person name="Essack S.Y."/>
        </authorList>
    </citation>
    <scope>NUCLEOTIDE SEQUENCE [LARGE SCALE GENOMIC DNA]</scope>
    <source>
        <strain evidence="1 2">2SIL2</strain>
    </source>
</reference>
<sequence>LGISELASGETMTLRMASEKYSYSMTPFEIGDALQVIPNDDGTWTIKALQTLTDYSADLQLKLRYNQNLSEDFEDQVVFTFGDSQKIVKINIGQYVEKVPPTELVRKVPLGFTSEGRIAWVIYFNYNQAGLSGSEKTTFKFLDNVGPNQTLAVDSIAAYLTKQPILEVNGEMIRNLEHDEYSYDASQFFQKYASESGFNYEAEK</sequence>
<dbReference type="EMBL" id="SIYF01000718">
    <property type="protein sequence ID" value="TKK58893.1"/>
    <property type="molecule type" value="Genomic_DNA"/>
</dbReference>
<dbReference type="AlphaFoldDB" id="A0A4V5US38"/>
<evidence type="ECO:0000313" key="1">
    <source>
        <dbReference type="EMBL" id="TKK58893.1"/>
    </source>
</evidence>
<feature type="non-terminal residue" evidence="1">
    <location>
        <position position="204"/>
    </location>
</feature>
<accession>A0A4V5US38</accession>
<dbReference type="Proteomes" id="UP000305511">
    <property type="component" value="Unassembled WGS sequence"/>
</dbReference>
<feature type="non-terminal residue" evidence="1">
    <location>
        <position position="1"/>
    </location>
</feature>
<proteinExistence type="predicted"/>
<evidence type="ECO:0000313" key="2">
    <source>
        <dbReference type="Proteomes" id="UP000305511"/>
    </source>
</evidence>
<organism evidence="1 2">
    <name type="scientific">Enterococcus faecalis</name>
    <name type="common">Streptococcus faecalis</name>
    <dbReference type="NCBI Taxonomy" id="1351"/>
    <lineage>
        <taxon>Bacteria</taxon>
        <taxon>Bacillati</taxon>
        <taxon>Bacillota</taxon>
        <taxon>Bacilli</taxon>
        <taxon>Lactobacillales</taxon>
        <taxon>Enterococcaceae</taxon>
        <taxon>Enterococcus</taxon>
    </lineage>
</organism>
<protein>
    <submittedName>
        <fullName evidence="1">Uncharacterized protein</fullName>
    </submittedName>
</protein>
<comment type="caution">
    <text evidence="1">The sequence shown here is derived from an EMBL/GenBank/DDBJ whole genome shotgun (WGS) entry which is preliminary data.</text>
</comment>